<dbReference type="PANTHER" id="PTHR45661">
    <property type="entry name" value="SURFACE ANTIGEN"/>
    <property type="match status" value="1"/>
</dbReference>
<dbReference type="InterPro" id="IPR053139">
    <property type="entry name" value="Surface_bspA-like"/>
</dbReference>
<dbReference type="Gene3D" id="3.80.10.10">
    <property type="entry name" value="Ribonuclease Inhibitor"/>
    <property type="match status" value="3"/>
</dbReference>
<dbReference type="InterPro" id="IPR032675">
    <property type="entry name" value="LRR_dom_sf"/>
</dbReference>
<name>A0A140GS46_CLOPF</name>
<dbReference type="SUPFAM" id="SSF52058">
    <property type="entry name" value="L domain-like"/>
    <property type="match status" value="1"/>
</dbReference>
<dbReference type="EMBL" id="CP013615">
    <property type="protein sequence ID" value="AMN31355.1"/>
    <property type="molecule type" value="Genomic_DNA"/>
</dbReference>
<dbReference type="OrthoDB" id="9805284at2"/>
<dbReference type="PATRIC" id="fig|1502.177.peg.3650"/>
<keyword evidence="1" id="KW-0614">Plasmid</keyword>
<accession>A0A140GS46</accession>
<protein>
    <submittedName>
        <fullName evidence="1">Leucine-rich cell surface protein</fullName>
    </submittedName>
</protein>
<evidence type="ECO:0000313" key="2">
    <source>
        <dbReference type="Proteomes" id="UP000070260"/>
    </source>
</evidence>
<dbReference type="InterPro" id="IPR026906">
    <property type="entry name" value="LRR_5"/>
</dbReference>
<organism evidence="1 2">
    <name type="scientific">Clostridium perfringens</name>
    <dbReference type="NCBI Taxonomy" id="1502"/>
    <lineage>
        <taxon>Bacteria</taxon>
        <taxon>Bacillati</taxon>
        <taxon>Bacillota</taxon>
        <taxon>Clostridia</taxon>
        <taxon>Eubacteriales</taxon>
        <taxon>Clostridiaceae</taxon>
        <taxon>Clostridium</taxon>
    </lineage>
</organism>
<evidence type="ECO:0000313" key="1">
    <source>
        <dbReference type="EMBL" id="AMN31355.1"/>
    </source>
</evidence>
<sequence length="409" mass="45105">MKKNKIRKILSRKSKTLIVAGLVIASGTFLISKLAWKGKNITNSNNNKVTTVGKKIDKSLDELQTTKNKEVSCSIENPSDLADYEYAVINDELIEKQIKDRQNSIDPDGCTDLRGRYNNEPSCGSWKDDFRKRMTSLKGQIVITGYNGNKDNISIPSCINDKKVVAIGVGALTYKSLKKVNIPNSVIYLCTHSMPQLIESVEIPDSVKFIDDWCFFSAKLTSITIPKTVEEVGYYAFNSSQLQSVTIESASTKIDSGAFSNSPVSTINLPNGIKKIPNWAFYHSMLTEIKLPESVTEIGVGAFQSCDEIESLELPNNLVKIGDLAFSSTSLKSVKIPDSVIEIGKSAFCNCKLTSVSIGKNVSKIGDGAFDGNKLTSVTMPKRFDTEKEKYFSDYSSNNQVSNIKFNLI</sequence>
<proteinExistence type="predicted"/>
<gene>
    <name evidence="1" type="ORF">JFP838_pA0439</name>
</gene>
<reference evidence="1 2" key="1">
    <citation type="journal article" date="2016" name="PLoS ONE">
        <title>Plasmid Characterization and Chromosome Analysis of Two netF+ Clostridium perfringens Isolates Associated with Foal and Canine Necrotizing Enteritis.</title>
        <authorList>
            <person name="Mehdizadeh Gohari I."/>
            <person name="Kropinski A.M."/>
            <person name="Weese S.J."/>
            <person name="Parreira V.R."/>
            <person name="Whitehead A.E."/>
            <person name="Boerlin P."/>
            <person name="Prescott J.F."/>
        </authorList>
    </citation>
    <scope>NUCLEOTIDE SEQUENCE [LARGE SCALE GENOMIC DNA]</scope>
    <source>
        <strain evidence="1 2">JP838</strain>
        <plasmid evidence="2">Plasmid pJFP838A</plasmid>
    </source>
</reference>
<dbReference type="PANTHER" id="PTHR45661:SF3">
    <property type="entry name" value="IG-LIKE DOMAIN-CONTAINING PROTEIN"/>
    <property type="match status" value="1"/>
</dbReference>
<dbReference type="Proteomes" id="UP000070260">
    <property type="component" value="Plasmid pJFP838A"/>
</dbReference>
<dbReference type="RefSeq" id="WP_061429932.1">
    <property type="nucleotide sequence ID" value="NZ_CP013615.1"/>
</dbReference>
<dbReference type="AlphaFoldDB" id="A0A140GS46"/>
<geneLocation type="plasmid" evidence="1 2">
    <name>pJFP838A</name>
</geneLocation>
<dbReference type="Pfam" id="PF13306">
    <property type="entry name" value="LRR_5"/>
    <property type="match status" value="2"/>
</dbReference>